<evidence type="ECO:0000313" key="3">
    <source>
        <dbReference type="Proteomes" id="UP000463883"/>
    </source>
</evidence>
<organism evidence="2 3">
    <name type="scientific">Aminipila terrae</name>
    <dbReference type="NCBI Taxonomy" id="2697030"/>
    <lineage>
        <taxon>Bacteria</taxon>
        <taxon>Bacillati</taxon>
        <taxon>Bacillota</taxon>
        <taxon>Clostridia</taxon>
        <taxon>Peptostreptococcales</taxon>
        <taxon>Anaerovoracaceae</taxon>
        <taxon>Aminipila</taxon>
    </lineage>
</organism>
<dbReference type="AlphaFoldDB" id="A0A6P1MHZ3"/>
<keyword evidence="1" id="KW-1133">Transmembrane helix</keyword>
<feature type="transmembrane region" description="Helical" evidence="1">
    <location>
        <begin position="6"/>
        <end position="22"/>
    </location>
</feature>
<sequence>MINTIISSSALIVIILIIRFSLKGKINPMLQYGLWSLVALRLAFFNLLNLHPIESALSVMNVAEDVTKTIQGISTAGQITGGIPRQGWTIMLCLLWIV</sequence>
<evidence type="ECO:0000256" key="1">
    <source>
        <dbReference type="SAM" id="Phobius"/>
    </source>
</evidence>
<keyword evidence="3" id="KW-1185">Reference proteome</keyword>
<dbReference type="Proteomes" id="UP000463883">
    <property type="component" value="Chromosome"/>
</dbReference>
<keyword evidence="1" id="KW-0472">Membrane</keyword>
<keyword evidence="1" id="KW-0812">Transmembrane</keyword>
<dbReference type="RefSeq" id="WP_162363282.1">
    <property type="nucleotide sequence ID" value="NZ_CP047591.1"/>
</dbReference>
<protein>
    <submittedName>
        <fullName evidence="2">Uncharacterized protein</fullName>
    </submittedName>
</protein>
<dbReference type="KEGG" id="amic:Ami3637_15040"/>
<reference evidence="2 3" key="1">
    <citation type="submission" date="2020-01" db="EMBL/GenBank/DDBJ databases">
        <title>Genomic analysis of Aminipila sp. CBA3637.</title>
        <authorList>
            <person name="Kim Y.B."/>
            <person name="Roh S.W."/>
        </authorList>
    </citation>
    <scope>NUCLEOTIDE SEQUENCE [LARGE SCALE GENOMIC DNA]</scope>
    <source>
        <strain evidence="2 3">CBA3637</strain>
    </source>
</reference>
<name>A0A6P1MHZ3_9FIRM</name>
<proteinExistence type="predicted"/>
<evidence type="ECO:0000313" key="2">
    <source>
        <dbReference type="EMBL" id="QHI73517.1"/>
    </source>
</evidence>
<accession>A0A6P1MHZ3</accession>
<gene>
    <name evidence="2" type="ORF">Ami3637_15040</name>
</gene>
<dbReference type="EMBL" id="CP047591">
    <property type="protein sequence ID" value="QHI73517.1"/>
    <property type="molecule type" value="Genomic_DNA"/>
</dbReference>